<accession>A0A564T2U5</accession>
<dbReference type="AlphaFoldDB" id="A0A564T2U5"/>
<feature type="domain" description="4'-phosphopantetheinyl transferase N-terminal" evidence="4">
    <location>
        <begin position="22"/>
        <end position="96"/>
    </location>
</feature>
<dbReference type="GO" id="GO:0005829">
    <property type="term" value="C:cytosol"/>
    <property type="evidence" value="ECO:0007669"/>
    <property type="project" value="TreeGrafter"/>
</dbReference>
<dbReference type="InterPro" id="IPR055066">
    <property type="entry name" value="AASDHPPT_N"/>
</dbReference>
<dbReference type="InterPro" id="IPR037143">
    <property type="entry name" value="4-PPantetheinyl_Trfase_dom_sf"/>
</dbReference>
<dbReference type="Pfam" id="PF22624">
    <property type="entry name" value="AASDHPPT_N"/>
    <property type="match status" value="1"/>
</dbReference>
<dbReference type="SUPFAM" id="SSF56214">
    <property type="entry name" value="4'-phosphopantetheinyl transferase"/>
    <property type="match status" value="2"/>
</dbReference>
<dbReference type="EC" id="2.7.8.-" evidence="5"/>
<dbReference type="InterPro" id="IPR008278">
    <property type="entry name" value="4-PPantetheinyl_Trfase_dom"/>
</dbReference>
<dbReference type="GO" id="GO:0019878">
    <property type="term" value="P:lysine biosynthetic process via aminoadipic acid"/>
    <property type="evidence" value="ECO:0007669"/>
    <property type="project" value="TreeGrafter"/>
</dbReference>
<evidence type="ECO:0000313" key="5">
    <source>
        <dbReference type="EMBL" id="VUX01374.1"/>
    </source>
</evidence>
<reference evidence="5 6" key="1">
    <citation type="submission" date="2019-07" db="EMBL/GenBank/DDBJ databases">
        <authorList>
            <person name="Hibberd C M."/>
            <person name="Gehrig L. J."/>
            <person name="Chang H.-W."/>
            <person name="Venkatesh S."/>
        </authorList>
    </citation>
    <scope>NUCLEOTIDE SEQUENCE [LARGE SCALE GENOMIC DNA]</scope>
    <source>
        <strain evidence="5">Ruminococcus_torques_SSTS_Bg7063</strain>
    </source>
</reference>
<sequence length="213" mass="24598">MKMKLYRININDLDDPQQNKGLLESVGVKRRKKILRYYRPKDRKRSLGAGIIIEQILNENGLSEGYLKYSENGKPVADNLFFNVSHAGDYVVGVSSDCDVGCDIEKIIDAPFEIAEHYFNQSEIEYIESEADKNKAFFTLWTLKESYMKMTGMGMSLPLDSFEIIKTEKGFILGRSQEKHGFFKTIEFDEHIFSVCSEKENIEDLMQFCDIIK</sequence>
<name>A0A564T2U5_9FIRM</name>
<proteinExistence type="inferred from homology"/>
<dbReference type="RefSeq" id="WP_243131451.1">
    <property type="nucleotide sequence ID" value="NZ_CABHNA010000038.1"/>
</dbReference>
<evidence type="ECO:0000259" key="3">
    <source>
        <dbReference type="Pfam" id="PF01648"/>
    </source>
</evidence>
<dbReference type="PANTHER" id="PTHR12215">
    <property type="entry name" value="PHOSPHOPANTETHEINE TRANSFERASE"/>
    <property type="match status" value="1"/>
</dbReference>
<organism evidence="5 6">
    <name type="scientific">[Ruminococcus] torques</name>
    <dbReference type="NCBI Taxonomy" id="33039"/>
    <lineage>
        <taxon>Bacteria</taxon>
        <taxon>Bacillati</taxon>
        <taxon>Bacillota</taxon>
        <taxon>Clostridia</taxon>
        <taxon>Lachnospirales</taxon>
        <taxon>Lachnospiraceae</taxon>
        <taxon>Mediterraneibacter</taxon>
    </lineage>
</organism>
<comment type="similarity">
    <text evidence="1">Belongs to the P-Pant transferase superfamily. Gsp/Sfp/HetI/AcpT family.</text>
</comment>
<gene>
    <name evidence="5" type="primary">psf-1_2</name>
    <name evidence="5" type="ORF">RTSSTS7063_00861</name>
</gene>
<dbReference type="Pfam" id="PF01648">
    <property type="entry name" value="ACPS"/>
    <property type="match status" value="1"/>
</dbReference>
<protein>
    <submittedName>
        <fullName evidence="5">4'-phosphopantetheinyl transferase psf-1</fullName>
        <ecNumber evidence="5">2.7.8.-</ecNumber>
    </submittedName>
</protein>
<dbReference type="EMBL" id="CABHNA010000038">
    <property type="protein sequence ID" value="VUX01374.1"/>
    <property type="molecule type" value="Genomic_DNA"/>
</dbReference>
<keyword evidence="2 5" id="KW-0808">Transferase</keyword>
<keyword evidence="6" id="KW-1185">Reference proteome</keyword>
<dbReference type="Proteomes" id="UP000363661">
    <property type="component" value="Unassembled WGS sequence"/>
</dbReference>
<evidence type="ECO:0000256" key="2">
    <source>
        <dbReference type="ARBA" id="ARBA00022679"/>
    </source>
</evidence>
<evidence type="ECO:0000313" key="6">
    <source>
        <dbReference type="Proteomes" id="UP000363661"/>
    </source>
</evidence>
<dbReference type="PANTHER" id="PTHR12215:SF10">
    <property type="entry name" value="L-AMINOADIPATE-SEMIALDEHYDE DEHYDROGENASE-PHOSPHOPANTETHEINYL TRANSFERASE"/>
    <property type="match status" value="1"/>
</dbReference>
<feature type="domain" description="4'-phosphopantetheinyl transferase" evidence="3">
    <location>
        <begin position="100"/>
        <end position="185"/>
    </location>
</feature>
<dbReference type="GO" id="GO:0000287">
    <property type="term" value="F:magnesium ion binding"/>
    <property type="evidence" value="ECO:0007669"/>
    <property type="project" value="InterPro"/>
</dbReference>
<dbReference type="Gene3D" id="3.90.470.20">
    <property type="entry name" value="4'-phosphopantetheinyl transferase domain"/>
    <property type="match status" value="2"/>
</dbReference>
<evidence type="ECO:0000259" key="4">
    <source>
        <dbReference type="Pfam" id="PF22624"/>
    </source>
</evidence>
<evidence type="ECO:0000256" key="1">
    <source>
        <dbReference type="ARBA" id="ARBA00010990"/>
    </source>
</evidence>
<dbReference type="InterPro" id="IPR050559">
    <property type="entry name" value="P-Pant_transferase_sf"/>
</dbReference>
<dbReference type="GO" id="GO:0008897">
    <property type="term" value="F:holo-[acyl-carrier-protein] synthase activity"/>
    <property type="evidence" value="ECO:0007669"/>
    <property type="project" value="InterPro"/>
</dbReference>